<proteinExistence type="predicted"/>
<reference evidence="1" key="1">
    <citation type="submission" date="2021-02" db="EMBL/GenBank/DDBJ databases">
        <authorList>
            <consortium name="DOE Joint Genome Institute"/>
            <person name="Ahrendt S."/>
            <person name="Looney B.P."/>
            <person name="Miyauchi S."/>
            <person name="Morin E."/>
            <person name="Drula E."/>
            <person name="Courty P.E."/>
            <person name="Chicoki N."/>
            <person name="Fauchery L."/>
            <person name="Kohler A."/>
            <person name="Kuo A."/>
            <person name="Labutti K."/>
            <person name="Pangilinan J."/>
            <person name="Lipzen A."/>
            <person name="Riley R."/>
            <person name="Andreopoulos W."/>
            <person name="He G."/>
            <person name="Johnson J."/>
            <person name="Barry K.W."/>
            <person name="Grigoriev I.V."/>
            <person name="Nagy L."/>
            <person name="Hibbett D."/>
            <person name="Henrissat B."/>
            <person name="Matheny P.B."/>
            <person name="Labbe J."/>
            <person name="Martin F."/>
        </authorList>
    </citation>
    <scope>NUCLEOTIDE SEQUENCE</scope>
    <source>
        <strain evidence="1">FP105234-sp</strain>
    </source>
</reference>
<evidence type="ECO:0000313" key="1">
    <source>
        <dbReference type="EMBL" id="KAI0052996.1"/>
    </source>
</evidence>
<reference evidence="1" key="2">
    <citation type="journal article" date="2022" name="New Phytol.">
        <title>Evolutionary transition to the ectomycorrhizal habit in the genomes of a hyperdiverse lineage of mushroom-forming fungi.</title>
        <authorList>
            <person name="Looney B."/>
            <person name="Miyauchi S."/>
            <person name="Morin E."/>
            <person name="Drula E."/>
            <person name="Courty P.E."/>
            <person name="Kohler A."/>
            <person name="Kuo A."/>
            <person name="LaButti K."/>
            <person name="Pangilinan J."/>
            <person name="Lipzen A."/>
            <person name="Riley R."/>
            <person name="Andreopoulos W."/>
            <person name="He G."/>
            <person name="Johnson J."/>
            <person name="Nolan M."/>
            <person name="Tritt A."/>
            <person name="Barry K.W."/>
            <person name="Grigoriev I.V."/>
            <person name="Nagy L.G."/>
            <person name="Hibbett D."/>
            <person name="Henrissat B."/>
            <person name="Matheny P.B."/>
            <person name="Labbe J."/>
            <person name="Martin F.M."/>
        </authorList>
    </citation>
    <scope>NUCLEOTIDE SEQUENCE</scope>
    <source>
        <strain evidence="1">FP105234-sp</strain>
    </source>
</reference>
<comment type="caution">
    <text evidence="1">The sequence shown here is derived from an EMBL/GenBank/DDBJ whole genome shotgun (WGS) entry which is preliminary data.</text>
</comment>
<evidence type="ECO:0000313" key="2">
    <source>
        <dbReference type="Proteomes" id="UP000814033"/>
    </source>
</evidence>
<keyword evidence="2" id="KW-1185">Reference proteome</keyword>
<protein>
    <submittedName>
        <fullName evidence="1">Uncharacterized protein</fullName>
    </submittedName>
</protein>
<dbReference type="Proteomes" id="UP000814033">
    <property type="component" value="Unassembled WGS sequence"/>
</dbReference>
<name>A0ACB8SAM1_9AGAM</name>
<sequence>MDVEPLLDATLRRVDKVVNEDVEMQPPPSERHIYFVVDTNVVLHHLDVLQQFVADVEALPIELPLLLLVPGIVISELDHQKNRADLAWAARRASTWLLEKVKERRSVRGQAHEETCKQSGKWNVRDQGEVGFPRSGPESNDDLIIDCCRYFAGVCFRAKSGRVVLCSADKNICFKSESLGLQSISPSRFWTSREIADALYGNLGNEARHFDHYPSRTSREAAKADPNHANSVEQGSHAGDDQMDVDSEPETYIPSHPLDALHLEVIEHFSPLLSQLVDRVGGADVPRTRSNKSALTRSVHAPSWSRAALPDWTASDCVGYLVSKKGIRGDRQKLEMFLTKPGKKERGCRAGQNWTRAEWGMCAALLGEIGGAWEDRAVQESVAVLRPYAEGVFGLQLRPTGT</sequence>
<dbReference type="EMBL" id="MU275842">
    <property type="protein sequence ID" value="KAI0052996.1"/>
    <property type="molecule type" value="Genomic_DNA"/>
</dbReference>
<organism evidence="1 2">
    <name type="scientific">Auriscalpium vulgare</name>
    <dbReference type="NCBI Taxonomy" id="40419"/>
    <lineage>
        <taxon>Eukaryota</taxon>
        <taxon>Fungi</taxon>
        <taxon>Dikarya</taxon>
        <taxon>Basidiomycota</taxon>
        <taxon>Agaricomycotina</taxon>
        <taxon>Agaricomycetes</taxon>
        <taxon>Russulales</taxon>
        <taxon>Auriscalpiaceae</taxon>
        <taxon>Auriscalpium</taxon>
    </lineage>
</organism>
<accession>A0ACB8SAM1</accession>
<gene>
    <name evidence="1" type="ORF">FA95DRAFT_1482376</name>
</gene>